<sequence>MKMWATTLWIAFLGFISPVNASELVKVAYEGAENTIDSPRLISSKLITVKKAEFGVLRTEKNGKFTFIPTTKVPFQEGQIYGWRIQLKDYQGELRWLEVLTLPKPPLTWGTDNGEHFFLSPDGTKSVIKRTAKVKKGVVSNFWTVSTGDPTGKHILEVYIDKQKIATFKFEVVESSK</sequence>
<gene>
    <name evidence="2" type="ORF">IQ247_21180</name>
</gene>
<dbReference type="AlphaFoldDB" id="A0A8J7F4U6"/>
<proteinExistence type="predicted"/>
<evidence type="ECO:0008006" key="4">
    <source>
        <dbReference type="Google" id="ProtNLM"/>
    </source>
</evidence>
<evidence type="ECO:0000256" key="1">
    <source>
        <dbReference type="SAM" id="SignalP"/>
    </source>
</evidence>
<dbReference type="EMBL" id="JADEWL010000087">
    <property type="protein sequence ID" value="MBE9215145.1"/>
    <property type="molecule type" value="Genomic_DNA"/>
</dbReference>
<evidence type="ECO:0000313" key="2">
    <source>
        <dbReference type="EMBL" id="MBE9215145.1"/>
    </source>
</evidence>
<feature type="signal peptide" evidence="1">
    <location>
        <begin position="1"/>
        <end position="21"/>
    </location>
</feature>
<evidence type="ECO:0000313" key="3">
    <source>
        <dbReference type="Proteomes" id="UP000620559"/>
    </source>
</evidence>
<accession>A0A8J7F4U6</accession>
<name>A0A8J7F4U6_9CYAN</name>
<dbReference type="Proteomes" id="UP000620559">
    <property type="component" value="Unassembled WGS sequence"/>
</dbReference>
<keyword evidence="3" id="KW-1185">Reference proteome</keyword>
<feature type="chain" id="PRO_5035290805" description="Proteinase inhibitor I42 chagasin domain-containing protein" evidence="1">
    <location>
        <begin position="22"/>
        <end position="177"/>
    </location>
</feature>
<organism evidence="2 3">
    <name type="scientific">Plectonema cf. radiosum LEGE 06105</name>
    <dbReference type="NCBI Taxonomy" id="945769"/>
    <lineage>
        <taxon>Bacteria</taxon>
        <taxon>Bacillati</taxon>
        <taxon>Cyanobacteriota</taxon>
        <taxon>Cyanophyceae</taxon>
        <taxon>Oscillatoriophycideae</taxon>
        <taxon>Oscillatoriales</taxon>
        <taxon>Microcoleaceae</taxon>
        <taxon>Plectonema</taxon>
    </lineage>
</organism>
<reference evidence="2" key="1">
    <citation type="submission" date="2020-10" db="EMBL/GenBank/DDBJ databases">
        <authorList>
            <person name="Castelo-Branco R."/>
            <person name="Eusebio N."/>
            <person name="Adriana R."/>
            <person name="Vieira A."/>
            <person name="Brugerolle De Fraissinette N."/>
            <person name="Rezende De Castro R."/>
            <person name="Schneider M.P."/>
            <person name="Vasconcelos V."/>
            <person name="Leao P.N."/>
        </authorList>
    </citation>
    <scope>NUCLEOTIDE SEQUENCE</scope>
    <source>
        <strain evidence="2">LEGE 06105</strain>
    </source>
</reference>
<protein>
    <recommendedName>
        <fullName evidence="4">Proteinase inhibitor I42 chagasin domain-containing protein</fullName>
    </recommendedName>
</protein>
<keyword evidence="1" id="KW-0732">Signal</keyword>
<comment type="caution">
    <text evidence="2">The sequence shown here is derived from an EMBL/GenBank/DDBJ whole genome shotgun (WGS) entry which is preliminary data.</text>
</comment>